<dbReference type="Pfam" id="PF00471">
    <property type="entry name" value="Ribosomal_L33"/>
    <property type="match status" value="1"/>
</dbReference>
<dbReference type="PROSITE" id="PS00582">
    <property type="entry name" value="RIBOSOMAL_L33"/>
    <property type="match status" value="1"/>
</dbReference>
<evidence type="ECO:0000313" key="6">
    <source>
        <dbReference type="EMBL" id="RMB00241.1"/>
    </source>
</evidence>
<dbReference type="GO" id="GO:0003735">
    <property type="term" value="F:structural constituent of ribosome"/>
    <property type="evidence" value="ECO:0007669"/>
    <property type="project" value="InterPro"/>
</dbReference>
<dbReference type="GO" id="GO:0005737">
    <property type="term" value="C:cytoplasm"/>
    <property type="evidence" value="ECO:0007669"/>
    <property type="project" value="UniProtKB-ARBA"/>
</dbReference>
<dbReference type="NCBIfam" id="TIGR01023">
    <property type="entry name" value="rpmG_bact"/>
    <property type="match status" value="1"/>
</dbReference>
<keyword evidence="3 5" id="KW-0687">Ribonucleoprotein</keyword>
<accession>A0A3M0BRT8</accession>
<dbReference type="SUPFAM" id="SSF57829">
    <property type="entry name" value="Zn-binding ribosomal proteins"/>
    <property type="match status" value="1"/>
</dbReference>
<dbReference type="HAMAP" id="MF_00294">
    <property type="entry name" value="Ribosomal_bL33"/>
    <property type="match status" value="1"/>
</dbReference>
<dbReference type="Gene3D" id="2.20.28.120">
    <property type="entry name" value="Ribosomal protein L33"/>
    <property type="match status" value="1"/>
</dbReference>
<evidence type="ECO:0000256" key="3">
    <source>
        <dbReference type="ARBA" id="ARBA00023274"/>
    </source>
</evidence>
<evidence type="ECO:0000313" key="7">
    <source>
        <dbReference type="Proteomes" id="UP000280842"/>
    </source>
</evidence>
<name>A0A3M0BRT8_9AQUI</name>
<keyword evidence="2 5" id="KW-0689">Ribosomal protein</keyword>
<dbReference type="GO" id="GO:1990904">
    <property type="term" value="C:ribonucleoprotein complex"/>
    <property type="evidence" value="ECO:0007669"/>
    <property type="project" value="UniProtKB-KW"/>
</dbReference>
<dbReference type="NCBIfam" id="NF001764">
    <property type="entry name" value="PRK00504.1"/>
    <property type="match status" value="1"/>
</dbReference>
<comment type="similarity">
    <text evidence="1 5">Belongs to the bacterial ribosomal protein bL33 family.</text>
</comment>
<gene>
    <name evidence="5" type="primary">rpmG</name>
    <name evidence="6" type="ORF">CLV39_0019</name>
</gene>
<dbReference type="GO" id="GO:0005840">
    <property type="term" value="C:ribosome"/>
    <property type="evidence" value="ECO:0007669"/>
    <property type="project" value="UniProtKB-KW"/>
</dbReference>
<dbReference type="Proteomes" id="UP000280842">
    <property type="component" value="Unassembled WGS sequence"/>
</dbReference>
<dbReference type="GO" id="GO:0006412">
    <property type="term" value="P:translation"/>
    <property type="evidence" value="ECO:0007669"/>
    <property type="project" value="UniProtKB-UniRule"/>
</dbReference>
<dbReference type="RefSeq" id="WP_121922208.1">
    <property type="nucleotide sequence ID" value="NZ_REFO01000002.1"/>
</dbReference>
<dbReference type="PANTHER" id="PTHR43168:SF2">
    <property type="entry name" value="LARGE RIBOSOMAL SUBUNIT PROTEIN BL33C"/>
    <property type="match status" value="1"/>
</dbReference>
<dbReference type="InterPro" id="IPR018264">
    <property type="entry name" value="Ribosomal_bL33_CS"/>
</dbReference>
<evidence type="ECO:0000256" key="1">
    <source>
        <dbReference type="ARBA" id="ARBA00007596"/>
    </source>
</evidence>
<reference evidence="6 7" key="1">
    <citation type="submission" date="2018-10" db="EMBL/GenBank/DDBJ databases">
        <title>Genomic Encyclopedia of Archaeal and Bacterial Type Strains, Phase II (KMG-II): from individual species to whole genera.</title>
        <authorList>
            <person name="Goeker M."/>
        </authorList>
    </citation>
    <scope>NUCLEOTIDE SEQUENCE [LARGE SCALE GENOMIC DNA]</scope>
    <source>
        <strain evidence="6 7">VM1</strain>
    </source>
</reference>
<protein>
    <recommendedName>
        <fullName evidence="4 5">Large ribosomal subunit protein bL33</fullName>
    </recommendedName>
</protein>
<comment type="caution">
    <text evidence="6">The sequence shown here is derived from an EMBL/GenBank/DDBJ whole genome shotgun (WGS) entry which is preliminary data.</text>
</comment>
<dbReference type="InterPro" id="IPR011332">
    <property type="entry name" value="Ribosomal_zn-bd"/>
</dbReference>
<dbReference type="InterPro" id="IPR001705">
    <property type="entry name" value="Ribosomal_bL33"/>
</dbReference>
<sequence length="50" mass="6205">MAREIITLVCTECKRKNYTTTKNKRKHPDRLELRKYCRFCRKHTIHREAK</sequence>
<evidence type="ECO:0000256" key="4">
    <source>
        <dbReference type="ARBA" id="ARBA00035176"/>
    </source>
</evidence>
<dbReference type="NCBIfam" id="NF001860">
    <property type="entry name" value="PRK00595.1"/>
    <property type="match status" value="1"/>
</dbReference>
<dbReference type="EMBL" id="REFO01000002">
    <property type="protein sequence ID" value="RMB00241.1"/>
    <property type="molecule type" value="Genomic_DNA"/>
</dbReference>
<dbReference type="InterPro" id="IPR038584">
    <property type="entry name" value="Ribosomal_bL33_sf"/>
</dbReference>
<dbReference type="AlphaFoldDB" id="A0A3M0BRT8"/>
<organism evidence="6 7">
    <name type="scientific">Hydrogenothermus marinus</name>
    <dbReference type="NCBI Taxonomy" id="133270"/>
    <lineage>
        <taxon>Bacteria</taxon>
        <taxon>Pseudomonadati</taxon>
        <taxon>Aquificota</taxon>
        <taxon>Aquificia</taxon>
        <taxon>Aquificales</taxon>
        <taxon>Hydrogenothermaceae</taxon>
        <taxon>Hydrogenothermus</taxon>
    </lineage>
</organism>
<dbReference type="PANTHER" id="PTHR43168">
    <property type="entry name" value="50S RIBOSOMAL PROTEIN L33, CHLOROPLASTIC"/>
    <property type="match status" value="1"/>
</dbReference>
<keyword evidence="7" id="KW-1185">Reference proteome</keyword>
<evidence type="ECO:0000256" key="5">
    <source>
        <dbReference type="HAMAP-Rule" id="MF_00294"/>
    </source>
</evidence>
<proteinExistence type="inferred from homology"/>
<evidence type="ECO:0000256" key="2">
    <source>
        <dbReference type="ARBA" id="ARBA00022980"/>
    </source>
</evidence>